<dbReference type="InterPro" id="IPR019660">
    <property type="entry name" value="Put_sensory_transdc_reg_YbjN"/>
</dbReference>
<protein>
    <submittedName>
        <fullName evidence="1">Uncharacterized protein</fullName>
    </submittedName>
</protein>
<dbReference type="EMBL" id="CP002191">
    <property type="protein sequence ID" value="AFD24061.1"/>
    <property type="molecule type" value="Genomic_DNA"/>
</dbReference>
<sequence>MDVWLSQCRAQVCDRVSAGLSWEAGDEPDLELLNEWNGNYYTQAYVYDDSYHLDSSMILRGGYTRAALVRWMELLLEDGGDFEAELG</sequence>
<dbReference type="Pfam" id="PF10722">
    <property type="entry name" value="YbjN"/>
    <property type="match status" value="1"/>
</dbReference>
<proteinExistence type="predicted"/>
<dbReference type="AlphaFoldDB" id="H8GTB1"/>
<gene>
    <name evidence="1" type="ordered locus">DGo_CA0134</name>
</gene>
<reference evidence="1 2" key="1">
    <citation type="journal article" date="2012" name="PLoS ONE">
        <title>Genome sequence and transcriptome analysis of the radioresistant bacterium Deinococcus gobiensis: insights into the extreme environmental adaptations.</title>
        <authorList>
            <person name="Yuan M."/>
            <person name="Chen M."/>
            <person name="Zhang W."/>
            <person name="Lu W."/>
            <person name="Wang J."/>
            <person name="Yang M."/>
            <person name="Zhao P."/>
            <person name="Tang R."/>
            <person name="Li X."/>
            <person name="Hao Y."/>
            <person name="Zhou Z."/>
            <person name="Zhan Y."/>
            <person name="Yu H."/>
            <person name="Teng C."/>
            <person name="Yan Y."/>
            <person name="Ping S."/>
            <person name="Wang Y."/>
            <person name="Lin M."/>
        </authorList>
    </citation>
    <scope>NUCLEOTIDE SEQUENCE [LARGE SCALE GENOMIC DNA]</scope>
    <source>
        <strain evidence="1 2">I-0</strain>
    </source>
</reference>
<dbReference type="HOGENOM" id="CLU_2478173_0_0_0"/>
<accession>H8GTB1</accession>
<evidence type="ECO:0000313" key="2">
    <source>
        <dbReference type="Proteomes" id="UP000007575"/>
    </source>
</evidence>
<dbReference type="KEGG" id="dgo:DGo_CA0134"/>
<organism evidence="1 2">
    <name type="scientific">Deinococcus gobiensis (strain DSM 21396 / JCM 16679 / CGMCC 1.7299 / I-0)</name>
    <dbReference type="NCBI Taxonomy" id="745776"/>
    <lineage>
        <taxon>Bacteria</taxon>
        <taxon>Thermotogati</taxon>
        <taxon>Deinococcota</taxon>
        <taxon>Deinococci</taxon>
        <taxon>Deinococcales</taxon>
        <taxon>Deinococcaceae</taxon>
        <taxon>Deinococcus</taxon>
    </lineage>
</organism>
<name>H8GTB1_DEIGI</name>
<dbReference type="PATRIC" id="fig|745776.4.peg.140"/>
<keyword evidence="2" id="KW-1185">Reference proteome</keyword>
<evidence type="ECO:0000313" key="1">
    <source>
        <dbReference type="EMBL" id="AFD24061.1"/>
    </source>
</evidence>
<dbReference type="Proteomes" id="UP000007575">
    <property type="component" value="Chromosome"/>
</dbReference>